<accession>A0AAW1WLX2</accession>
<organism evidence="2 3">
    <name type="scientific">Rubus argutus</name>
    <name type="common">Southern blackberry</name>
    <dbReference type="NCBI Taxonomy" id="59490"/>
    <lineage>
        <taxon>Eukaryota</taxon>
        <taxon>Viridiplantae</taxon>
        <taxon>Streptophyta</taxon>
        <taxon>Embryophyta</taxon>
        <taxon>Tracheophyta</taxon>
        <taxon>Spermatophyta</taxon>
        <taxon>Magnoliopsida</taxon>
        <taxon>eudicotyledons</taxon>
        <taxon>Gunneridae</taxon>
        <taxon>Pentapetalae</taxon>
        <taxon>rosids</taxon>
        <taxon>fabids</taxon>
        <taxon>Rosales</taxon>
        <taxon>Rosaceae</taxon>
        <taxon>Rosoideae</taxon>
        <taxon>Rosoideae incertae sedis</taxon>
        <taxon>Rubus</taxon>
    </lineage>
</organism>
<feature type="compositionally biased region" description="Basic and acidic residues" evidence="1">
    <location>
        <begin position="40"/>
        <end position="54"/>
    </location>
</feature>
<dbReference type="PANTHER" id="PTHR36032:SF1">
    <property type="entry name" value="PHOSPHOPANTOTHENATE--CYSTEINE LIGASE 2"/>
    <property type="match status" value="1"/>
</dbReference>
<feature type="region of interest" description="Disordered" evidence="1">
    <location>
        <begin position="26"/>
        <end position="54"/>
    </location>
</feature>
<evidence type="ECO:0000313" key="2">
    <source>
        <dbReference type="EMBL" id="KAK9925627.1"/>
    </source>
</evidence>
<protein>
    <submittedName>
        <fullName evidence="2">Uncharacterized protein</fullName>
    </submittedName>
</protein>
<dbReference type="AlphaFoldDB" id="A0AAW1WLX2"/>
<reference evidence="2 3" key="1">
    <citation type="journal article" date="2023" name="G3 (Bethesda)">
        <title>A chromosome-length genome assembly and annotation of blackberry (Rubus argutus, cv. 'Hillquist').</title>
        <authorList>
            <person name="Bruna T."/>
            <person name="Aryal R."/>
            <person name="Dudchenko O."/>
            <person name="Sargent D.J."/>
            <person name="Mead D."/>
            <person name="Buti M."/>
            <person name="Cavallini A."/>
            <person name="Hytonen T."/>
            <person name="Andres J."/>
            <person name="Pham M."/>
            <person name="Weisz D."/>
            <person name="Mascagni F."/>
            <person name="Usai G."/>
            <person name="Natali L."/>
            <person name="Bassil N."/>
            <person name="Fernandez G.E."/>
            <person name="Lomsadze A."/>
            <person name="Armour M."/>
            <person name="Olukolu B."/>
            <person name="Poorten T."/>
            <person name="Britton C."/>
            <person name="Davik J."/>
            <person name="Ashrafi H."/>
            <person name="Aiden E.L."/>
            <person name="Borodovsky M."/>
            <person name="Worthington M."/>
        </authorList>
    </citation>
    <scope>NUCLEOTIDE SEQUENCE [LARGE SCALE GENOMIC DNA]</scope>
    <source>
        <strain evidence="2">PI 553951</strain>
    </source>
</reference>
<gene>
    <name evidence="2" type="ORF">M0R45_022898</name>
</gene>
<keyword evidence="3" id="KW-1185">Reference proteome</keyword>
<dbReference type="PANTHER" id="PTHR36032">
    <property type="entry name" value="PHOSPHOPANTOTHENATE--CYSTEINE LIGASE 2"/>
    <property type="match status" value="1"/>
</dbReference>
<dbReference type="Proteomes" id="UP001457282">
    <property type="component" value="Unassembled WGS sequence"/>
</dbReference>
<proteinExistence type="predicted"/>
<name>A0AAW1WLX2_RUBAR</name>
<evidence type="ECO:0000256" key="1">
    <source>
        <dbReference type="SAM" id="MobiDB-lite"/>
    </source>
</evidence>
<dbReference type="EMBL" id="JBEDUW010000005">
    <property type="protein sequence ID" value="KAK9925627.1"/>
    <property type="molecule type" value="Genomic_DNA"/>
</dbReference>
<sequence length="178" mass="19065">MLENPTSAAAAAPAAAADPAAVVKRYAPPNQRNRALNRRKSSDRFDRTNNLHGNDLEKNQIASSRGIVVIDHGDAGSSSLLNENSHPRFIALEGCCSSQAFELLNNRWAAAMQCFNDSSIDLSERPVMYSGSGSAWGHFRLPHQLMAPAGGAGSLGSSMDFLSELRRLKHNSNVSSGT</sequence>
<evidence type="ECO:0000313" key="3">
    <source>
        <dbReference type="Proteomes" id="UP001457282"/>
    </source>
</evidence>
<comment type="caution">
    <text evidence="2">The sequence shown here is derived from an EMBL/GenBank/DDBJ whole genome shotgun (WGS) entry which is preliminary data.</text>
</comment>